<dbReference type="AlphaFoldDB" id="A0A1Y2K5A8"/>
<keyword evidence="7" id="KW-1185">Reference proteome</keyword>
<organism evidence="6 7">
    <name type="scientific">Magnetofaba australis IT-1</name>
    <dbReference type="NCBI Taxonomy" id="1434232"/>
    <lineage>
        <taxon>Bacteria</taxon>
        <taxon>Pseudomonadati</taxon>
        <taxon>Pseudomonadota</taxon>
        <taxon>Magnetococcia</taxon>
        <taxon>Magnetococcales</taxon>
        <taxon>Magnetococcaceae</taxon>
        <taxon>Magnetofaba</taxon>
    </lineage>
</organism>
<comment type="similarity">
    <text evidence="1">Belongs to the glycosyltransferase 2 family.</text>
</comment>
<dbReference type="EMBL" id="LVJN01000019">
    <property type="protein sequence ID" value="OSM04439.1"/>
    <property type="molecule type" value="Genomic_DNA"/>
</dbReference>
<dbReference type="CDD" id="cd00761">
    <property type="entry name" value="Glyco_tranf_GTA_type"/>
    <property type="match status" value="1"/>
</dbReference>
<evidence type="ECO:0000256" key="3">
    <source>
        <dbReference type="ARBA" id="ARBA00022679"/>
    </source>
</evidence>
<feature type="domain" description="Glycosyltransferase 2-like" evidence="5">
    <location>
        <begin position="10"/>
        <end position="134"/>
    </location>
</feature>
<keyword evidence="4" id="KW-0472">Membrane</keyword>
<dbReference type="Proteomes" id="UP000194003">
    <property type="component" value="Unassembled WGS sequence"/>
</dbReference>
<accession>A0A1Y2K5A8</accession>
<keyword evidence="4" id="KW-1133">Transmembrane helix</keyword>
<dbReference type="STRING" id="1434232.MAIT1_04351"/>
<comment type="caution">
    <text evidence="6">The sequence shown here is derived from an EMBL/GenBank/DDBJ whole genome shotgun (WGS) entry which is preliminary data.</text>
</comment>
<evidence type="ECO:0000256" key="2">
    <source>
        <dbReference type="ARBA" id="ARBA00022676"/>
    </source>
</evidence>
<name>A0A1Y2K5A8_9PROT</name>
<evidence type="ECO:0000256" key="4">
    <source>
        <dbReference type="SAM" id="Phobius"/>
    </source>
</evidence>
<dbReference type="Gene3D" id="3.90.550.10">
    <property type="entry name" value="Spore Coat Polysaccharide Biosynthesis Protein SpsA, Chain A"/>
    <property type="match status" value="1"/>
</dbReference>
<keyword evidence="4" id="KW-0812">Transmembrane</keyword>
<evidence type="ECO:0000259" key="5">
    <source>
        <dbReference type="Pfam" id="PF00535"/>
    </source>
</evidence>
<keyword evidence="3 6" id="KW-0808">Transferase</keyword>
<dbReference type="RefSeq" id="WP_158089462.1">
    <property type="nucleotide sequence ID" value="NZ_LVJN01000019.1"/>
</dbReference>
<protein>
    <submittedName>
        <fullName evidence="6">Putative glycosyltransferase</fullName>
    </submittedName>
</protein>
<evidence type="ECO:0000313" key="7">
    <source>
        <dbReference type="Proteomes" id="UP000194003"/>
    </source>
</evidence>
<dbReference type="PANTHER" id="PTHR43179:SF12">
    <property type="entry name" value="GALACTOFURANOSYLTRANSFERASE GLFT2"/>
    <property type="match status" value="1"/>
</dbReference>
<dbReference type="Pfam" id="PF00535">
    <property type="entry name" value="Glycos_transf_2"/>
    <property type="match status" value="1"/>
</dbReference>
<reference evidence="6 7" key="1">
    <citation type="journal article" date="2016" name="BMC Genomics">
        <title>Combined genomic and structural analyses of a cultured magnetotactic bacterium reveals its niche adaptation to a dynamic environment.</title>
        <authorList>
            <person name="Araujo A.C."/>
            <person name="Morillo V."/>
            <person name="Cypriano J."/>
            <person name="Teixeira L.C."/>
            <person name="Leao P."/>
            <person name="Lyra S."/>
            <person name="Almeida L.G."/>
            <person name="Bazylinski D.A."/>
            <person name="Vasconcellos A.T."/>
            <person name="Abreu F."/>
            <person name="Lins U."/>
        </authorList>
    </citation>
    <scope>NUCLEOTIDE SEQUENCE [LARGE SCALE GENOMIC DNA]</scope>
    <source>
        <strain evidence="6 7">IT-1</strain>
    </source>
</reference>
<sequence length="316" mass="35859">MTYQPQDFAILVPTKDRPEKMREMLDSVLAQNIHPGRIIVIDGSDNPIDAVTDAYADKLPVERYACRPPGQIRQRNMGISKLDESTPVVILLDDDIVLEPGAFQALVDFWNAHAEDCAGVSFNIVNMDANQPSTWRRFFLMDAWGPGRVLKSGYNTSVCNVSESHRTQWLPGGATSWRLELLKKNTHEEIYAKRALCEDLIFSFPIGAQGAGLYVCHDARVRHEHVTDHTKKAVHRYYGKVETLWRLFFVSRNDALSIGWFLWSMLGTILADLINGARRFERRRLELALGRTDALLKAAWVKLRGKPLVEALREDG</sequence>
<evidence type="ECO:0000313" key="6">
    <source>
        <dbReference type="EMBL" id="OSM04439.1"/>
    </source>
</evidence>
<proteinExistence type="inferred from homology"/>
<gene>
    <name evidence="6" type="ORF">MAIT1_04351</name>
</gene>
<dbReference type="PANTHER" id="PTHR43179">
    <property type="entry name" value="RHAMNOSYLTRANSFERASE WBBL"/>
    <property type="match status" value="1"/>
</dbReference>
<keyword evidence="2" id="KW-0328">Glycosyltransferase</keyword>
<dbReference type="OrthoDB" id="6116224at2"/>
<dbReference type="InterPro" id="IPR001173">
    <property type="entry name" value="Glyco_trans_2-like"/>
</dbReference>
<dbReference type="InterPro" id="IPR029044">
    <property type="entry name" value="Nucleotide-diphossugar_trans"/>
</dbReference>
<dbReference type="GO" id="GO:0016757">
    <property type="term" value="F:glycosyltransferase activity"/>
    <property type="evidence" value="ECO:0007669"/>
    <property type="project" value="UniProtKB-KW"/>
</dbReference>
<feature type="transmembrane region" description="Helical" evidence="4">
    <location>
        <begin position="255"/>
        <end position="274"/>
    </location>
</feature>
<evidence type="ECO:0000256" key="1">
    <source>
        <dbReference type="ARBA" id="ARBA00006739"/>
    </source>
</evidence>
<dbReference type="SUPFAM" id="SSF53448">
    <property type="entry name" value="Nucleotide-diphospho-sugar transferases"/>
    <property type="match status" value="1"/>
</dbReference>